<proteinExistence type="predicted"/>
<dbReference type="PANTHER" id="PTHR41349">
    <property type="match status" value="1"/>
</dbReference>
<accession>A0ABW8C7Y1</accession>
<dbReference type="SUPFAM" id="SSF56219">
    <property type="entry name" value="DNase I-like"/>
    <property type="match status" value="1"/>
</dbReference>
<dbReference type="InterPro" id="IPR036691">
    <property type="entry name" value="Endo/exonu/phosph_ase_sf"/>
</dbReference>
<evidence type="ECO:0000256" key="1">
    <source>
        <dbReference type="SAM" id="MobiDB-lite"/>
    </source>
</evidence>
<sequence>MPPSTLALTSPAAPYEGDRLTFHWATDTPDAKNWVGVYDGARQPGTGSSIVWKYTPGASGDVVLDTSTLTGGPYTAYLLAKDGYGILAQTAAFSFRPKPAVPRPHAVVDGLTTGPVTAGGAVSVKLAGLWTRPAGTPAGSAVFSRTGGDSWLSVSAAGVVTGTAPATAPARPGVLTVAVKDSAGGSDTLTVQVPVRAAAAAQRLKVASWNLWDAGTHIDGALEKQLRTVLTQGLDVVALQETGGTAAKALADALGWYSYQSPGSLGVVSRYPLGTVTAPTTALPAAGVAIQLAAGRTVRLWAAQLDENGYGPYAAQDGRTAAQIEAAEQASVRFQQAQALAAAMKTDLASGTPVVLAAGLASPSHLDWTAATRAAHSGVGPVNWPVTVALKQAGLIDAFRSAHPDPLAAPGNTWSPVRKVRGSGQEPQDRIDQVQFAGPLTLVEAHTLVTGWPQPAPGTAANGWPSDCAAAVATFTLATPTPGAHR</sequence>
<evidence type="ECO:0000313" key="3">
    <source>
        <dbReference type="Proteomes" id="UP001614394"/>
    </source>
</evidence>
<name>A0ABW8C7Y1_9ACTN</name>
<dbReference type="Proteomes" id="UP001614394">
    <property type="component" value="Unassembled WGS sequence"/>
</dbReference>
<dbReference type="PANTHER" id="PTHR41349:SF1">
    <property type="entry name" value="PROTEIN CBG08683"/>
    <property type="match status" value="1"/>
</dbReference>
<keyword evidence="3" id="KW-1185">Reference proteome</keyword>
<evidence type="ECO:0008006" key="4">
    <source>
        <dbReference type="Google" id="ProtNLM"/>
    </source>
</evidence>
<gene>
    <name evidence="2" type="ORF">ACIGXA_18690</name>
</gene>
<organism evidence="2 3">
    <name type="scientific">Streptomyces fildesensis</name>
    <dbReference type="NCBI Taxonomy" id="375757"/>
    <lineage>
        <taxon>Bacteria</taxon>
        <taxon>Bacillati</taxon>
        <taxon>Actinomycetota</taxon>
        <taxon>Actinomycetes</taxon>
        <taxon>Kitasatosporales</taxon>
        <taxon>Streptomycetaceae</taxon>
        <taxon>Streptomyces</taxon>
    </lineage>
</organism>
<reference evidence="2 3" key="1">
    <citation type="submission" date="2024-10" db="EMBL/GenBank/DDBJ databases">
        <title>The Natural Products Discovery Center: Release of the First 8490 Sequenced Strains for Exploring Actinobacteria Biosynthetic Diversity.</title>
        <authorList>
            <person name="Kalkreuter E."/>
            <person name="Kautsar S.A."/>
            <person name="Yang D."/>
            <person name="Bader C.D."/>
            <person name="Teijaro C.N."/>
            <person name="Fluegel L."/>
            <person name="Davis C.M."/>
            <person name="Simpson J.R."/>
            <person name="Lauterbach L."/>
            <person name="Steele A.D."/>
            <person name="Gui C."/>
            <person name="Meng S."/>
            <person name="Li G."/>
            <person name="Viehrig K."/>
            <person name="Ye F."/>
            <person name="Su P."/>
            <person name="Kiefer A.F."/>
            <person name="Nichols A."/>
            <person name="Cepeda A.J."/>
            <person name="Yan W."/>
            <person name="Fan B."/>
            <person name="Jiang Y."/>
            <person name="Adhikari A."/>
            <person name="Zheng C.-J."/>
            <person name="Schuster L."/>
            <person name="Cowan T.M."/>
            <person name="Smanski M.J."/>
            <person name="Chevrette M.G."/>
            <person name="De Carvalho L.P.S."/>
            <person name="Shen B."/>
        </authorList>
    </citation>
    <scope>NUCLEOTIDE SEQUENCE [LARGE SCALE GENOMIC DNA]</scope>
    <source>
        <strain evidence="2 3">NPDC053399</strain>
    </source>
</reference>
<comment type="caution">
    <text evidence="2">The sequence shown here is derived from an EMBL/GenBank/DDBJ whole genome shotgun (WGS) entry which is preliminary data.</text>
</comment>
<dbReference type="Gene3D" id="3.60.10.10">
    <property type="entry name" value="Endonuclease/exonuclease/phosphatase"/>
    <property type="match status" value="1"/>
</dbReference>
<dbReference type="EMBL" id="JBITYG010000005">
    <property type="protein sequence ID" value="MFI9102546.1"/>
    <property type="molecule type" value="Genomic_DNA"/>
</dbReference>
<protein>
    <recommendedName>
        <fullName evidence="4">Endonuclease/exonuclease/phosphatase domain-containing protein</fullName>
    </recommendedName>
</protein>
<feature type="region of interest" description="Disordered" evidence="1">
    <location>
        <begin position="407"/>
        <end position="428"/>
    </location>
</feature>
<dbReference type="RefSeq" id="WP_399650365.1">
    <property type="nucleotide sequence ID" value="NZ_JBITYG010000005.1"/>
</dbReference>
<evidence type="ECO:0000313" key="2">
    <source>
        <dbReference type="EMBL" id="MFI9102546.1"/>
    </source>
</evidence>